<evidence type="ECO:0000313" key="2">
    <source>
        <dbReference type="Proteomes" id="UP000178797"/>
    </source>
</evidence>
<evidence type="ECO:0000313" key="1">
    <source>
        <dbReference type="EMBL" id="OGL45713.1"/>
    </source>
</evidence>
<dbReference type="InterPro" id="IPR004155">
    <property type="entry name" value="PBS_lyase_HEAT"/>
</dbReference>
<organism evidence="1 2">
    <name type="scientific">Candidatus Schekmanbacteria bacterium RBG_16_38_10</name>
    <dbReference type="NCBI Taxonomy" id="1817879"/>
    <lineage>
        <taxon>Bacteria</taxon>
        <taxon>Candidatus Schekmaniibacteriota</taxon>
    </lineage>
</organism>
<dbReference type="GO" id="GO:0016491">
    <property type="term" value="F:oxidoreductase activity"/>
    <property type="evidence" value="ECO:0007669"/>
    <property type="project" value="TreeGrafter"/>
</dbReference>
<dbReference type="Proteomes" id="UP000178797">
    <property type="component" value="Unassembled WGS sequence"/>
</dbReference>
<dbReference type="Pfam" id="PF13646">
    <property type="entry name" value="HEAT_2"/>
    <property type="match status" value="1"/>
</dbReference>
<comment type="caution">
    <text evidence="1">The sequence shown here is derived from an EMBL/GenBank/DDBJ whole genome shotgun (WGS) entry which is preliminary data.</text>
</comment>
<dbReference type="InterPro" id="IPR011989">
    <property type="entry name" value="ARM-like"/>
</dbReference>
<dbReference type="AlphaFoldDB" id="A0A1F7RVY4"/>
<dbReference type="InterPro" id="IPR011990">
    <property type="entry name" value="TPR-like_helical_dom_sf"/>
</dbReference>
<protein>
    <recommendedName>
        <fullName evidence="3">Protein unc-45 homolog B</fullName>
    </recommendedName>
</protein>
<evidence type="ECO:0008006" key="3">
    <source>
        <dbReference type="Google" id="ProtNLM"/>
    </source>
</evidence>
<dbReference type="InterPro" id="IPR016024">
    <property type="entry name" value="ARM-type_fold"/>
</dbReference>
<dbReference type="Pfam" id="PF03130">
    <property type="entry name" value="HEAT_PBS"/>
    <property type="match status" value="1"/>
</dbReference>
<proteinExistence type="predicted"/>
<dbReference type="SMART" id="SM00567">
    <property type="entry name" value="EZ_HEAT"/>
    <property type="match status" value="6"/>
</dbReference>
<dbReference type="Gene3D" id="1.25.10.10">
    <property type="entry name" value="Leucine-rich Repeat Variant"/>
    <property type="match status" value="3"/>
</dbReference>
<dbReference type="SUPFAM" id="SSF48371">
    <property type="entry name" value="ARM repeat"/>
    <property type="match status" value="1"/>
</dbReference>
<sequence>MVTTLLLCFSSLLFAQSSKDDNQVIASSLYTKALKVETEDYDYAKAVEIYKDILSKAPDQSEFIAKALYRIGLCYEKMEPENINDAQSSYARIVSDYTNQIEFVKKAEEKIKLKGVDVYISQYKKILAKWRQEGSSDIKTLESSSNSIWEKIKKLDKEATYGLMSTLQDDDTLVRNFAAQKLSMVIDENGIAEIISRLNNANPNMSAGCSSAINYILDIYTKAEKLDAEATSIEEGLISIPATGGGVASNTASQLRDRAAGLHDEAQNLRHNIPSSLSKENIMSGLESILTNTASRKIAKIEASNVVATIHTSTPAIENALMSLLSGKDSELRSATALALGSIKPTNRQIALKILTELNGIVQYEPEKDTKPSEERDWSNDIIVRKTAAEALGRMNKINAIPSLIEALDDNDVNVRNSVNASLRTITDKDFNYRADDDKVERDKAIESWSKWWTATDGIEVLVERFRVFAQKWKDYLPAKLFDKNKFLNEIKDRTMSAADQSEILKRAEAAYNMFYERKKVYEDDISELGIPTVIRLYNFIGGEALDGKLNDSAVRLFISETIATIVNEAEAQEKGSCKSTIDQLRAIVKGENRESAVHRTGAALTIGRISKDIITQDEIDALGDGLISDNAELRAASAEALGLLDAKQSVDKLTTSILDSDPNVQIEVIIAIGKIKEKSPETINMLSTVIKEAKTPLPRRYAAETLGILGDIEGIPALLIARTNIYESVKGAAADAISKIAKANPEASKSIAEKLQKEPQSLIRKGAAYALGDTEDKTMGRILIYRLIDEDFPRKVKDDDPAVRSAVAKSLLKLKSTTTTVISGLIKALEDNSEDVRIASYNALKEIAKPTIDFNPKGKLTDRAVAIEGLRNWFSKNKDAFEQD</sequence>
<dbReference type="PANTHER" id="PTHR12697:SF5">
    <property type="entry name" value="DEOXYHYPUSINE HYDROXYLASE"/>
    <property type="match status" value="1"/>
</dbReference>
<gene>
    <name evidence="1" type="ORF">A2W05_11595</name>
</gene>
<dbReference type="Gene3D" id="1.25.40.10">
    <property type="entry name" value="Tetratricopeptide repeat domain"/>
    <property type="match status" value="1"/>
</dbReference>
<name>A0A1F7RVY4_9BACT</name>
<reference evidence="1 2" key="1">
    <citation type="journal article" date="2016" name="Nat. Commun.">
        <title>Thousands of microbial genomes shed light on interconnected biogeochemical processes in an aquifer system.</title>
        <authorList>
            <person name="Anantharaman K."/>
            <person name="Brown C.T."/>
            <person name="Hug L.A."/>
            <person name="Sharon I."/>
            <person name="Castelle C.J."/>
            <person name="Probst A.J."/>
            <person name="Thomas B.C."/>
            <person name="Singh A."/>
            <person name="Wilkins M.J."/>
            <person name="Karaoz U."/>
            <person name="Brodie E.L."/>
            <person name="Williams K.H."/>
            <person name="Hubbard S.S."/>
            <person name="Banfield J.F."/>
        </authorList>
    </citation>
    <scope>NUCLEOTIDE SEQUENCE [LARGE SCALE GENOMIC DNA]</scope>
</reference>
<dbReference type="EMBL" id="MGDE01000119">
    <property type="protein sequence ID" value="OGL45713.1"/>
    <property type="molecule type" value="Genomic_DNA"/>
</dbReference>
<accession>A0A1F7RVY4</accession>
<dbReference type="PANTHER" id="PTHR12697">
    <property type="entry name" value="PBS LYASE HEAT-LIKE PROTEIN"/>
    <property type="match status" value="1"/>
</dbReference>